<feature type="compositionally biased region" description="Basic and acidic residues" evidence="1">
    <location>
        <begin position="38"/>
        <end position="89"/>
    </location>
</feature>
<sequence>MYTVVEGSCTRDLATFTVSIQPSTTTGQDITNYCMQRGQERRGVHTRENRSTHEREEEDTRERRGGHTREKRRTHEREEEDTRERRDHY</sequence>
<feature type="region of interest" description="Disordered" evidence="1">
    <location>
        <begin position="23"/>
        <end position="89"/>
    </location>
</feature>
<evidence type="ECO:0000256" key="1">
    <source>
        <dbReference type="SAM" id="MobiDB-lite"/>
    </source>
</evidence>
<protein>
    <submittedName>
        <fullName evidence="2">Uncharacterized protein</fullName>
    </submittedName>
</protein>
<feature type="compositionally biased region" description="Polar residues" evidence="1">
    <location>
        <begin position="23"/>
        <end position="34"/>
    </location>
</feature>
<gene>
    <name evidence="2" type="ORF">Pmani_007924</name>
</gene>
<name>A0AAE1UF75_9EUCA</name>
<evidence type="ECO:0000313" key="2">
    <source>
        <dbReference type="EMBL" id="KAK4321287.1"/>
    </source>
</evidence>
<dbReference type="EMBL" id="JAWZYT010000603">
    <property type="protein sequence ID" value="KAK4321287.1"/>
    <property type="molecule type" value="Genomic_DNA"/>
</dbReference>
<evidence type="ECO:0000313" key="3">
    <source>
        <dbReference type="Proteomes" id="UP001292094"/>
    </source>
</evidence>
<organism evidence="2 3">
    <name type="scientific">Petrolisthes manimaculis</name>
    <dbReference type="NCBI Taxonomy" id="1843537"/>
    <lineage>
        <taxon>Eukaryota</taxon>
        <taxon>Metazoa</taxon>
        <taxon>Ecdysozoa</taxon>
        <taxon>Arthropoda</taxon>
        <taxon>Crustacea</taxon>
        <taxon>Multicrustacea</taxon>
        <taxon>Malacostraca</taxon>
        <taxon>Eumalacostraca</taxon>
        <taxon>Eucarida</taxon>
        <taxon>Decapoda</taxon>
        <taxon>Pleocyemata</taxon>
        <taxon>Anomura</taxon>
        <taxon>Galatheoidea</taxon>
        <taxon>Porcellanidae</taxon>
        <taxon>Petrolisthes</taxon>
    </lineage>
</organism>
<accession>A0AAE1UF75</accession>
<keyword evidence="3" id="KW-1185">Reference proteome</keyword>
<dbReference type="Proteomes" id="UP001292094">
    <property type="component" value="Unassembled WGS sequence"/>
</dbReference>
<comment type="caution">
    <text evidence="2">The sequence shown here is derived from an EMBL/GenBank/DDBJ whole genome shotgun (WGS) entry which is preliminary data.</text>
</comment>
<proteinExistence type="predicted"/>
<dbReference type="AlphaFoldDB" id="A0AAE1UF75"/>
<reference evidence="2" key="1">
    <citation type="submission" date="2023-11" db="EMBL/GenBank/DDBJ databases">
        <title>Genome assemblies of two species of porcelain crab, Petrolisthes cinctipes and Petrolisthes manimaculis (Anomura: Porcellanidae).</title>
        <authorList>
            <person name="Angst P."/>
        </authorList>
    </citation>
    <scope>NUCLEOTIDE SEQUENCE</scope>
    <source>
        <strain evidence="2">PB745_02</strain>
        <tissue evidence="2">Gill</tissue>
    </source>
</reference>